<dbReference type="InterPro" id="IPR023825">
    <property type="entry name" value="CRISPR-assoc_RAMP_BGP1436"/>
</dbReference>
<dbReference type="AlphaFoldDB" id="D6SPT3"/>
<evidence type="ECO:0000256" key="1">
    <source>
        <dbReference type="SAM" id="MobiDB-lite"/>
    </source>
</evidence>
<organism evidence="2 3">
    <name type="scientific">Desulfonatronospira thiodismutans ASO3-1</name>
    <dbReference type="NCBI Taxonomy" id="555779"/>
    <lineage>
        <taxon>Bacteria</taxon>
        <taxon>Pseudomonadati</taxon>
        <taxon>Thermodesulfobacteriota</taxon>
        <taxon>Desulfovibrionia</taxon>
        <taxon>Desulfovibrionales</taxon>
        <taxon>Desulfonatronovibrionaceae</taxon>
        <taxon>Desulfonatronospira</taxon>
    </lineage>
</organism>
<accession>D6SPT3</accession>
<sequence>MSKDREFFINPYTFVPLDKSGPVIEVPENGPDNAHHLYFEKDCFTGRLEVELSFITPAVIPGDQQAGTEKAPGSIKLYRHNDKLAIPGSRLRGHLFNLMKAINSSPVTAYNDRAILAREPGDHQKGYIIQENGQLYVVKINDEILMAAQDRSGKLFFEQGKPKTKLTLSNGADIIEFNVDSPKSGTYGELHYGHPKNKTGKYKKYLSDSSGISVTGNWVYFPSWSGQDGLNEIKDINNKTKAHKIDAHIVDIKQISNRRYRLDKDVVEKFQKNVSEMAKLLQDRGECSSKVYNRVRQMSELKPGMFVYFEANGDTVTSIGRHYRYLSHQGSIEETVERTNKELSNKTCLLPFTGGFASDSDSSEGLKSRLWVDMARCITDEPPVEEKNLRILSSQPPKAACFYLNGKGYDDNKATIRGRKFYWHDSKWRWQLWDNHDQKCGLHAFENPFPNENKKQWARSEVIMADENTHVSFRFSIRFMNLSRDEIYLLMTAIEGFDKNEDGKQWMHKIGHARPFIGSACMTVNSMHVLGFDSQYLKPVVQNDDLEVIRDDLASWQEKFEQKRNIQALKRIMSFEGAYYKAKTARIMYPVKYKDNSTPNWKDSSDAPKTFEWFVKQDKGKVPPPVLPDPASDEPQYLPINWTPQNRGGQMPGKGPQGKKKSSKGGKR</sequence>
<keyword evidence="3" id="KW-1185">Reference proteome</keyword>
<gene>
    <name evidence="2" type="ORF">Dthio_PD2135</name>
</gene>
<feature type="region of interest" description="Disordered" evidence="1">
    <location>
        <begin position="619"/>
        <end position="668"/>
    </location>
</feature>
<dbReference type="NCBIfam" id="TIGR03986">
    <property type="entry name" value="TIGR03986 family CRISPR-associated RAMP protein"/>
    <property type="match status" value="1"/>
</dbReference>
<comment type="caution">
    <text evidence="2">The sequence shown here is derived from an EMBL/GenBank/DDBJ whole genome shotgun (WGS) entry which is preliminary data.</text>
</comment>
<evidence type="ECO:0000313" key="2">
    <source>
        <dbReference type="EMBL" id="EFI34759.1"/>
    </source>
</evidence>
<dbReference type="Proteomes" id="UP000005496">
    <property type="component" value="Unassembled WGS sequence"/>
</dbReference>
<dbReference type="EMBL" id="ACJN02000002">
    <property type="protein sequence ID" value="EFI34759.1"/>
    <property type="molecule type" value="Genomic_DNA"/>
</dbReference>
<dbReference type="OrthoDB" id="5362408at2"/>
<protein>
    <recommendedName>
        <fullName evidence="4">CRISPR-associated protein</fullName>
    </recommendedName>
</protein>
<dbReference type="RefSeq" id="WP_008870077.1">
    <property type="nucleotide sequence ID" value="NZ_ACJN02000002.1"/>
</dbReference>
<proteinExistence type="predicted"/>
<feature type="compositionally biased region" description="Basic residues" evidence="1">
    <location>
        <begin position="657"/>
        <end position="668"/>
    </location>
</feature>
<evidence type="ECO:0000313" key="3">
    <source>
        <dbReference type="Proteomes" id="UP000005496"/>
    </source>
</evidence>
<reference evidence="2" key="1">
    <citation type="submission" date="2010-05" db="EMBL/GenBank/DDBJ databases">
        <title>The draft genome of Desulfonatronospira thiodismutans ASO3-1.</title>
        <authorList>
            <consortium name="US DOE Joint Genome Institute (JGI-PGF)"/>
            <person name="Lucas S."/>
            <person name="Copeland A."/>
            <person name="Lapidus A."/>
            <person name="Cheng J.-F."/>
            <person name="Bruce D."/>
            <person name="Goodwin L."/>
            <person name="Pitluck S."/>
            <person name="Chertkov O."/>
            <person name="Brettin T."/>
            <person name="Detter J.C."/>
            <person name="Han C."/>
            <person name="Land M.L."/>
            <person name="Hauser L."/>
            <person name="Kyrpides N."/>
            <person name="Mikhailova N."/>
            <person name="Muyzer G."/>
            <person name="Woyke T."/>
        </authorList>
    </citation>
    <scope>NUCLEOTIDE SEQUENCE [LARGE SCALE GENOMIC DNA]</scope>
    <source>
        <strain evidence="2">ASO3-1</strain>
    </source>
</reference>
<name>D6SPT3_9BACT</name>
<evidence type="ECO:0008006" key="4">
    <source>
        <dbReference type="Google" id="ProtNLM"/>
    </source>
</evidence>